<dbReference type="Proteomes" id="UP000298493">
    <property type="component" value="Unassembled WGS sequence"/>
</dbReference>
<reference evidence="3 4" key="1">
    <citation type="submission" date="2019-04" db="EMBL/GenBank/DDBJ databases">
        <title>High contiguity whole genome sequence and gene annotation resource for two Venturia nashicola isolates.</title>
        <authorList>
            <person name="Prokchorchik M."/>
            <person name="Won K."/>
            <person name="Lee Y."/>
            <person name="Choi E.D."/>
            <person name="Segonzac C."/>
            <person name="Sohn K.H."/>
        </authorList>
    </citation>
    <scope>NUCLEOTIDE SEQUENCE [LARGE SCALE GENOMIC DNA]</scope>
    <source>
        <strain evidence="3 4">PRI2</strain>
    </source>
</reference>
<keyword evidence="1" id="KW-0175">Coiled coil</keyword>
<dbReference type="AlphaFoldDB" id="A0A4Z1NXT9"/>
<evidence type="ECO:0000313" key="4">
    <source>
        <dbReference type="Proteomes" id="UP000298493"/>
    </source>
</evidence>
<feature type="coiled-coil region" evidence="1">
    <location>
        <begin position="89"/>
        <end position="130"/>
    </location>
</feature>
<dbReference type="EMBL" id="SNSC02000011">
    <property type="protein sequence ID" value="TID20009.1"/>
    <property type="molecule type" value="Genomic_DNA"/>
</dbReference>
<proteinExistence type="predicted"/>
<evidence type="ECO:0000313" key="3">
    <source>
        <dbReference type="EMBL" id="TID20009.1"/>
    </source>
</evidence>
<organism evidence="3 4">
    <name type="scientific">Venturia nashicola</name>
    <dbReference type="NCBI Taxonomy" id="86259"/>
    <lineage>
        <taxon>Eukaryota</taxon>
        <taxon>Fungi</taxon>
        <taxon>Dikarya</taxon>
        <taxon>Ascomycota</taxon>
        <taxon>Pezizomycotina</taxon>
        <taxon>Dothideomycetes</taxon>
        <taxon>Pleosporomycetidae</taxon>
        <taxon>Venturiales</taxon>
        <taxon>Venturiaceae</taxon>
        <taxon>Venturia</taxon>
    </lineage>
</organism>
<name>A0A4Z1NXT9_9PEZI</name>
<gene>
    <name evidence="3" type="ORF">E6O75_ATG07469</name>
</gene>
<feature type="region of interest" description="Disordered" evidence="2">
    <location>
        <begin position="193"/>
        <end position="216"/>
    </location>
</feature>
<evidence type="ECO:0000256" key="1">
    <source>
        <dbReference type="SAM" id="Coils"/>
    </source>
</evidence>
<sequence length="325" mass="36755">MTVINLPVAGEHKRTPRPAREAPSAATTPQPPRTPVAATAPKPPSQNASSHATVVFVTPQATSSGFFANTPTPMRFGFTDEDDERVAPLPDNHEEMVTLRKELEQLRAQMQSLRTDLAQSQTELMQSQADLTNRDDRVRDLERAAALTLASRYRSRIINATLPLAEQVGKVHEVGLAIKVMKDKAWNEKFAGDVPGKQTQPPGFVEPPSSNPSSGFEHLFVAHRRRRRDERTLESIQARGKSYQEHPQQISHTRRTTSQALVYFPNRDQTSELGNPVKLQRRRAELSVSCERHQGKRRRCCKRCFWDKQAANLLSVQRIRIFKDR</sequence>
<accession>A0A4Z1NXT9</accession>
<protein>
    <submittedName>
        <fullName evidence="3">Uncharacterized protein</fullName>
    </submittedName>
</protein>
<feature type="region of interest" description="Disordered" evidence="2">
    <location>
        <begin position="1"/>
        <end position="50"/>
    </location>
</feature>
<comment type="caution">
    <text evidence="3">The sequence shown here is derived from an EMBL/GenBank/DDBJ whole genome shotgun (WGS) entry which is preliminary data.</text>
</comment>
<evidence type="ECO:0000256" key="2">
    <source>
        <dbReference type="SAM" id="MobiDB-lite"/>
    </source>
</evidence>
<keyword evidence="4" id="KW-1185">Reference proteome</keyword>